<dbReference type="Pfam" id="PF20398">
    <property type="entry name" value="DUF6691"/>
    <property type="match status" value="1"/>
</dbReference>
<dbReference type="Proteomes" id="UP001595886">
    <property type="component" value="Unassembled WGS sequence"/>
</dbReference>
<accession>A0ABV9QZI6</accession>
<dbReference type="EMBL" id="JBHSHD010000016">
    <property type="protein sequence ID" value="MFC4822201.1"/>
    <property type="molecule type" value="Genomic_DNA"/>
</dbReference>
<keyword evidence="3" id="KW-1185">Reference proteome</keyword>
<reference evidence="3" key="1">
    <citation type="journal article" date="2019" name="Int. J. Syst. Evol. Microbiol.">
        <title>The Global Catalogue of Microorganisms (GCM) 10K type strain sequencing project: providing services to taxonomists for standard genome sequencing and annotation.</title>
        <authorList>
            <consortium name="The Broad Institute Genomics Platform"/>
            <consortium name="The Broad Institute Genome Sequencing Center for Infectious Disease"/>
            <person name="Wu L."/>
            <person name="Ma J."/>
        </authorList>
    </citation>
    <scope>NUCLEOTIDE SEQUENCE [LARGE SCALE GENOMIC DNA]</scope>
    <source>
        <strain evidence="3">CCUG 30340</strain>
    </source>
</reference>
<feature type="transmembrane region" description="Helical" evidence="1">
    <location>
        <begin position="106"/>
        <end position="130"/>
    </location>
</feature>
<evidence type="ECO:0000313" key="2">
    <source>
        <dbReference type="EMBL" id="MFC4822201.1"/>
    </source>
</evidence>
<feature type="transmembrane region" description="Helical" evidence="1">
    <location>
        <begin position="82"/>
        <end position="100"/>
    </location>
</feature>
<evidence type="ECO:0000256" key="1">
    <source>
        <dbReference type="SAM" id="Phobius"/>
    </source>
</evidence>
<dbReference type="InterPro" id="IPR046513">
    <property type="entry name" value="DUF6691"/>
</dbReference>
<name>A0ABV9QZI6_9GAMM</name>
<protein>
    <submittedName>
        <fullName evidence="2">DUF6691 family protein</fullName>
    </submittedName>
</protein>
<dbReference type="RefSeq" id="WP_380022482.1">
    <property type="nucleotide sequence ID" value="NZ_JBHSHD010000016.1"/>
</dbReference>
<comment type="caution">
    <text evidence="2">The sequence shown here is derived from an EMBL/GenBank/DDBJ whole genome shotgun (WGS) entry which is preliminary data.</text>
</comment>
<keyword evidence="1" id="KW-0812">Transmembrane</keyword>
<keyword evidence="1" id="KW-1133">Transmembrane helix</keyword>
<gene>
    <name evidence="2" type="ORF">ACFO6Q_17880</name>
</gene>
<sequence length="138" mass="14291">MKEAVALLAGLLFGFGLILGGMTQPAVVLGFLDLFGAWNPRLLFVMAAAVATTALGYRLLLRRNGPWLDSSFHLPAAKSADRRLVLGAALFGIGWGVAGYCPGPALVSIGGGEPSVLVLAGTMALGSWLASRLPARRS</sequence>
<proteinExistence type="predicted"/>
<organism evidence="2 3">
    <name type="scientific">Dokdonella ginsengisoli</name>
    <dbReference type="NCBI Taxonomy" id="363846"/>
    <lineage>
        <taxon>Bacteria</taxon>
        <taxon>Pseudomonadati</taxon>
        <taxon>Pseudomonadota</taxon>
        <taxon>Gammaproteobacteria</taxon>
        <taxon>Lysobacterales</taxon>
        <taxon>Rhodanobacteraceae</taxon>
        <taxon>Dokdonella</taxon>
    </lineage>
</organism>
<evidence type="ECO:0000313" key="3">
    <source>
        <dbReference type="Proteomes" id="UP001595886"/>
    </source>
</evidence>
<keyword evidence="1" id="KW-0472">Membrane</keyword>
<feature type="transmembrane region" description="Helical" evidence="1">
    <location>
        <begin position="40"/>
        <end position="61"/>
    </location>
</feature>